<dbReference type="PROSITE" id="PS00636">
    <property type="entry name" value="DNAJ_1"/>
    <property type="match status" value="1"/>
</dbReference>
<keyword evidence="5" id="KW-0449">Lipoprotein</keyword>
<dbReference type="PANTHER" id="PTHR44027:SF7">
    <property type="entry name" value="DNAJ HOMOLOG SUBFAMILY C MEMBER 5 HOMOLOG"/>
    <property type="match status" value="1"/>
</dbReference>
<dbReference type="InterPro" id="IPR018253">
    <property type="entry name" value="DnaJ_domain_CS"/>
</dbReference>
<dbReference type="AlphaFoldDB" id="A0A914W1P6"/>
<evidence type="ECO:0000256" key="1">
    <source>
        <dbReference type="ARBA" id="ARBA00004635"/>
    </source>
</evidence>
<keyword evidence="3" id="KW-0564">Palmitate</keyword>
<keyword evidence="4" id="KW-0143">Chaperone</keyword>
<dbReference type="Proteomes" id="UP000887566">
    <property type="component" value="Unplaced"/>
</dbReference>
<proteinExistence type="predicted"/>
<reference evidence="8" key="1">
    <citation type="submission" date="2022-11" db="UniProtKB">
        <authorList>
            <consortium name="WormBaseParasite"/>
        </authorList>
    </citation>
    <scope>IDENTIFICATION</scope>
</reference>
<name>A0A914W1P6_9BILA</name>
<evidence type="ECO:0000259" key="6">
    <source>
        <dbReference type="PROSITE" id="PS50076"/>
    </source>
</evidence>
<dbReference type="CDD" id="cd06257">
    <property type="entry name" value="DnaJ"/>
    <property type="match status" value="1"/>
</dbReference>
<dbReference type="PRINTS" id="PR00625">
    <property type="entry name" value="JDOMAIN"/>
</dbReference>
<evidence type="ECO:0000256" key="4">
    <source>
        <dbReference type="ARBA" id="ARBA00023186"/>
    </source>
</evidence>
<dbReference type="PANTHER" id="PTHR44027">
    <property type="entry name" value="DNAJ HOMOLOG SUBFAMILY C MEMBER 5 HOMOLOG"/>
    <property type="match status" value="1"/>
</dbReference>
<evidence type="ECO:0000256" key="2">
    <source>
        <dbReference type="ARBA" id="ARBA00023136"/>
    </source>
</evidence>
<dbReference type="SUPFAM" id="SSF46565">
    <property type="entry name" value="Chaperone J-domain"/>
    <property type="match status" value="1"/>
</dbReference>
<dbReference type="InterPro" id="IPR036869">
    <property type="entry name" value="J_dom_sf"/>
</dbReference>
<dbReference type="WBParaSite" id="PSAMB.scaffold2982size20206.g19981.t1">
    <property type="protein sequence ID" value="PSAMB.scaffold2982size20206.g19981.t1"/>
    <property type="gene ID" value="PSAMB.scaffold2982size20206.g19981"/>
</dbReference>
<comment type="subcellular location">
    <subcellularLocation>
        <location evidence="1">Membrane</location>
        <topology evidence="1">Lipid-anchor</topology>
    </subcellularLocation>
</comment>
<dbReference type="GO" id="GO:0005737">
    <property type="term" value="C:cytoplasm"/>
    <property type="evidence" value="ECO:0007669"/>
    <property type="project" value="UniProtKB-ARBA"/>
</dbReference>
<sequence>MADPFEGQRHSRRLTLVRLASNTFRPKLAHSIVPPPPPHRERRQGSAECSELKAALLAPDRDDLYNIMSLERDCTFRDIRYMYKRLVFLYHPDRNPAPDATLKFITICRAYEVLSDRRKRNIYDAFGKASLQLFSQLNAETIETEAVRDGVLIFINRVIYPTWWFKWALSTISCCLCCMCCCCRARKITRDILDFVAYFERRNAAYRRDRSAGLRPVMRRPGVELQEKAKRFRSIYFKPLSPIMLPWTGERR</sequence>
<feature type="domain" description="J" evidence="6">
    <location>
        <begin position="63"/>
        <end position="127"/>
    </location>
</feature>
<dbReference type="SMART" id="SM00271">
    <property type="entry name" value="DnaJ"/>
    <property type="match status" value="1"/>
</dbReference>
<organism evidence="7 8">
    <name type="scientific">Plectus sambesii</name>
    <dbReference type="NCBI Taxonomy" id="2011161"/>
    <lineage>
        <taxon>Eukaryota</taxon>
        <taxon>Metazoa</taxon>
        <taxon>Ecdysozoa</taxon>
        <taxon>Nematoda</taxon>
        <taxon>Chromadorea</taxon>
        <taxon>Plectida</taxon>
        <taxon>Plectina</taxon>
        <taxon>Plectoidea</taxon>
        <taxon>Plectidae</taxon>
        <taxon>Plectus</taxon>
    </lineage>
</organism>
<dbReference type="InterPro" id="IPR051434">
    <property type="entry name" value="DnaJ_C_subfamily_member5"/>
</dbReference>
<accession>A0A914W1P6</accession>
<dbReference type="Gene3D" id="1.10.287.110">
    <property type="entry name" value="DnaJ domain"/>
    <property type="match status" value="1"/>
</dbReference>
<evidence type="ECO:0000313" key="8">
    <source>
        <dbReference type="WBParaSite" id="PSAMB.scaffold2982size20206.g19981.t1"/>
    </source>
</evidence>
<keyword evidence="7" id="KW-1185">Reference proteome</keyword>
<dbReference type="Pfam" id="PF00226">
    <property type="entry name" value="DnaJ"/>
    <property type="match status" value="1"/>
</dbReference>
<keyword evidence="2" id="KW-0472">Membrane</keyword>
<dbReference type="PROSITE" id="PS50076">
    <property type="entry name" value="DNAJ_2"/>
    <property type="match status" value="1"/>
</dbReference>
<dbReference type="InterPro" id="IPR001623">
    <property type="entry name" value="DnaJ_domain"/>
</dbReference>
<dbReference type="GO" id="GO:0016020">
    <property type="term" value="C:membrane"/>
    <property type="evidence" value="ECO:0007669"/>
    <property type="project" value="UniProtKB-SubCell"/>
</dbReference>
<evidence type="ECO:0000256" key="3">
    <source>
        <dbReference type="ARBA" id="ARBA00023139"/>
    </source>
</evidence>
<protein>
    <submittedName>
        <fullName evidence="8">J domain-containing protein</fullName>
    </submittedName>
</protein>
<evidence type="ECO:0000313" key="7">
    <source>
        <dbReference type="Proteomes" id="UP000887566"/>
    </source>
</evidence>
<evidence type="ECO:0000256" key="5">
    <source>
        <dbReference type="ARBA" id="ARBA00023288"/>
    </source>
</evidence>